<dbReference type="Proteomes" id="UP000009173">
    <property type="component" value="Chromosome"/>
</dbReference>
<dbReference type="HOGENOM" id="CLU_1701451_0_0_7"/>
<keyword evidence="1" id="KW-0812">Transmembrane</keyword>
<organism evidence="2 3">
    <name type="scientific">Nitratidesulfovibrio vulgaris (strain DP4)</name>
    <name type="common">Desulfovibrio vulgaris</name>
    <dbReference type="NCBI Taxonomy" id="391774"/>
    <lineage>
        <taxon>Bacteria</taxon>
        <taxon>Pseudomonadati</taxon>
        <taxon>Thermodesulfobacteriota</taxon>
        <taxon>Desulfovibrionia</taxon>
        <taxon>Desulfovibrionales</taxon>
        <taxon>Desulfovibrionaceae</taxon>
        <taxon>Nitratidesulfovibrio</taxon>
    </lineage>
</organism>
<dbReference type="KEGG" id="dvl:Dvul_2102"/>
<gene>
    <name evidence="2" type="ordered locus">Dvul_2102</name>
</gene>
<sequence>MSSPAATTEARRGPGLQGGGTMYVNLLAGLFFLVIVVMLMRRMGVGRMRPGSVMREEMERRRAEAERSAERRCLSEAGRDALPPVAAALREMLAEVPEGRRPRMEVESDVVVVHLPDGPLRVTYRFRTIALGGTHGEGRCSHGEWVLSDAHGEVGVEELDTTVRLLARRIAAAVA</sequence>
<accession>A0A0H3AA30</accession>
<dbReference type="EMBL" id="CP000527">
    <property type="protein sequence ID" value="ABM29118.1"/>
    <property type="molecule type" value="Genomic_DNA"/>
</dbReference>
<proteinExistence type="predicted"/>
<name>A0A0H3AA30_NITV4</name>
<keyword evidence="1" id="KW-0472">Membrane</keyword>
<protein>
    <submittedName>
        <fullName evidence="2">Uncharacterized protein</fullName>
    </submittedName>
</protein>
<evidence type="ECO:0000313" key="3">
    <source>
        <dbReference type="Proteomes" id="UP000009173"/>
    </source>
</evidence>
<feature type="transmembrane region" description="Helical" evidence="1">
    <location>
        <begin position="20"/>
        <end position="40"/>
    </location>
</feature>
<evidence type="ECO:0000256" key="1">
    <source>
        <dbReference type="SAM" id="Phobius"/>
    </source>
</evidence>
<dbReference type="AlphaFoldDB" id="A0A0H3AA30"/>
<reference evidence="3" key="1">
    <citation type="journal article" date="2009" name="Environ. Microbiol.">
        <title>Contribution of mobile genetic elements to Desulfovibrio vulgaris genome plasticity.</title>
        <authorList>
            <person name="Walker C.B."/>
            <person name="Stolyar S."/>
            <person name="Chivian D."/>
            <person name="Pinel N."/>
            <person name="Gabster J.A."/>
            <person name="Dehal P.S."/>
            <person name="He Z."/>
            <person name="Yang Z.K."/>
            <person name="Yen H.C."/>
            <person name="Zhou J."/>
            <person name="Wall J.D."/>
            <person name="Hazen T.C."/>
            <person name="Arkin A.P."/>
            <person name="Stahl D.A."/>
        </authorList>
    </citation>
    <scope>NUCLEOTIDE SEQUENCE [LARGE SCALE GENOMIC DNA]</scope>
    <source>
        <strain evidence="3">DP4</strain>
    </source>
</reference>
<evidence type="ECO:0000313" key="2">
    <source>
        <dbReference type="EMBL" id="ABM29118.1"/>
    </source>
</evidence>
<keyword evidence="1" id="KW-1133">Transmembrane helix</keyword>